<evidence type="ECO:0000256" key="1">
    <source>
        <dbReference type="SAM" id="MobiDB-lite"/>
    </source>
</evidence>
<evidence type="ECO:0000313" key="3">
    <source>
        <dbReference type="Proteomes" id="UP000299102"/>
    </source>
</evidence>
<dbReference type="EMBL" id="BGZK01001047">
    <property type="protein sequence ID" value="GBP69629.1"/>
    <property type="molecule type" value="Genomic_DNA"/>
</dbReference>
<comment type="caution">
    <text evidence="2">The sequence shown here is derived from an EMBL/GenBank/DDBJ whole genome shotgun (WGS) entry which is preliminary data.</text>
</comment>
<evidence type="ECO:0000313" key="2">
    <source>
        <dbReference type="EMBL" id="GBP69629.1"/>
    </source>
</evidence>
<protein>
    <submittedName>
        <fullName evidence="2">Uncharacterized protein</fullName>
    </submittedName>
</protein>
<feature type="compositionally biased region" description="Basic and acidic residues" evidence="1">
    <location>
        <begin position="45"/>
        <end position="56"/>
    </location>
</feature>
<dbReference type="Proteomes" id="UP000299102">
    <property type="component" value="Unassembled WGS sequence"/>
</dbReference>
<feature type="region of interest" description="Disordered" evidence="1">
    <location>
        <begin position="45"/>
        <end position="64"/>
    </location>
</feature>
<keyword evidence="3" id="KW-1185">Reference proteome</keyword>
<organism evidence="2 3">
    <name type="scientific">Eumeta variegata</name>
    <name type="common">Bagworm moth</name>
    <name type="synonym">Eumeta japonica</name>
    <dbReference type="NCBI Taxonomy" id="151549"/>
    <lineage>
        <taxon>Eukaryota</taxon>
        <taxon>Metazoa</taxon>
        <taxon>Ecdysozoa</taxon>
        <taxon>Arthropoda</taxon>
        <taxon>Hexapoda</taxon>
        <taxon>Insecta</taxon>
        <taxon>Pterygota</taxon>
        <taxon>Neoptera</taxon>
        <taxon>Endopterygota</taxon>
        <taxon>Lepidoptera</taxon>
        <taxon>Glossata</taxon>
        <taxon>Ditrysia</taxon>
        <taxon>Tineoidea</taxon>
        <taxon>Psychidae</taxon>
        <taxon>Oiketicinae</taxon>
        <taxon>Eumeta</taxon>
    </lineage>
</organism>
<sequence length="116" mass="12875">MQDFSLLGKYTKKSIDTVSSNEDDPFGRAWTRNLSRISSVKNKEYKKTYESEKSKGATDQSSNSDIVKLNHSLRASERMLVMGPGVVIVMVATQRLAAVIRNFVNSSLVLGQRGGF</sequence>
<gene>
    <name evidence="2" type="ORF">EVAR_44673_1</name>
</gene>
<reference evidence="2 3" key="1">
    <citation type="journal article" date="2019" name="Commun. Biol.">
        <title>The bagworm genome reveals a unique fibroin gene that provides high tensile strength.</title>
        <authorList>
            <person name="Kono N."/>
            <person name="Nakamura H."/>
            <person name="Ohtoshi R."/>
            <person name="Tomita M."/>
            <person name="Numata K."/>
            <person name="Arakawa K."/>
        </authorList>
    </citation>
    <scope>NUCLEOTIDE SEQUENCE [LARGE SCALE GENOMIC DNA]</scope>
</reference>
<dbReference type="AlphaFoldDB" id="A0A4C1Y514"/>
<accession>A0A4C1Y514</accession>
<name>A0A4C1Y514_EUMVA</name>
<proteinExistence type="predicted"/>